<dbReference type="OrthoDB" id="8062037at2759"/>
<evidence type="ECO:0000313" key="8">
    <source>
        <dbReference type="EMBL" id="CRG98799.1"/>
    </source>
</evidence>
<evidence type="ECO:0000256" key="6">
    <source>
        <dbReference type="SAM" id="Phobius"/>
    </source>
</evidence>
<dbReference type="AlphaFoldDB" id="A0A1J1H2M5"/>
<dbReference type="Pfam" id="PF13639">
    <property type="entry name" value="zf-RING_2"/>
    <property type="match status" value="1"/>
</dbReference>
<dbReference type="GO" id="GO:0061630">
    <property type="term" value="F:ubiquitin protein ligase activity"/>
    <property type="evidence" value="ECO:0007669"/>
    <property type="project" value="TreeGrafter"/>
</dbReference>
<name>A0A1J1H2M5_PLARL</name>
<dbReference type="InterPro" id="IPR001841">
    <property type="entry name" value="Znf_RING"/>
</dbReference>
<dbReference type="OMA" id="NILLIWN"/>
<dbReference type="GeneID" id="39734899"/>
<feature type="transmembrane region" description="Helical" evidence="6">
    <location>
        <begin position="79"/>
        <end position="109"/>
    </location>
</feature>
<organism evidence="8 9">
    <name type="scientific">Plasmodium relictum</name>
    <dbReference type="NCBI Taxonomy" id="85471"/>
    <lineage>
        <taxon>Eukaryota</taxon>
        <taxon>Sar</taxon>
        <taxon>Alveolata</taxon>
        <taxon>Apicomplexa</taxon>
        <taxon>Aconoidasida</taxon>
        <taxon>Haemosporida</taxon>
        <taxon>Plasmodiidae</taxon>
        <taxon>Plasmodium</taxon>
        <taxon>Plasmodium (Haemamoeba)</taxon>
    </lineage>
</organism>
<dbReference type="SMART" id="SM00184">
    <property type="entry name" value="RING"/>
    <property type="match status" value="1"/>
</dbReference>
<dbReference type="EMBL" id="LN835299">
    <property type="protein sequence ID" value="CRG98799.1"/>
    <property type="molecule type" value="Genomic_DNA"/>
</dbReference>
<dbReference type="Proteomes" id="UP000220158">
    <property type="component" value="Chromosome 4"/>
</dbReference>
<protein>
    <submittedName>
        <fullName evidence="8">Zinc finger protein, putative</fullName>
    </submittedName>
</protein>
<feature type="transmembrane region" description="Helical" evidence="6">
    <location>
        <begin position="168"/>
        <end position="192"/>
    </location>
</feature>
<proteinExistence type="predicted"/>
<dbReference type="InterPro" id="IPR050731">
    <property type="entry name" value="HRD1_E3_ubiq-ligases"/>
</dbReference>
<keyword evidence="6" id="KW-1133">Transmembrane helix</keyword>
<keyword evidence="3" id="KW-0862">Zinc</keyword>
<feature type="transmembrane region" description="Helical" evidence="6">
    <location>
        <begin position="6"/>
        <end position="24"/>
    </location>
</feature>
<dbReference type="PANTHER" id="PTHR22763">
    <property type="entry name" value="RING ZINC FINGER PROTEIN"/>
    <property type="match status" value="1"/>
</dbReference>
<dbReference type="KEGG" id="prel:PRELSG_0414900"/>
<dbReference type="GO" id="GO:0008270">
    <property type="term" value="F:zinc ion binding"/>
    <property type="evidence" value="ECO:0007669"/>
    <property type="project" value="UniProtKB-KW"/>
</dbReference>
<dbReference type="InterPro" id="IPR013083">
    <property type="entry name" value="Znf_RING/FYVE/PHD"/>
</dbReference>
<feature type="transmembrane region" description="Helical" evidence="6">
    <location>
        <begin position="36"/>
        <end position="59"/>
    </location>
</feature>
<evidence type="ECO:0000259" key="7">
    <source>
        <dbReference type="PROSITE" id="PS50089"/>
    </source>
</evidence>
<keyword evidence="6" id="KW-0812">Transmembrane</keyword>
<feature type="compositionally biased region" description="Basic and acidic residues" evidence="5">
    <location>
        <begin position="363"/>
        <end position="373"/>
    </location>
</feature>
<keyword evidence="2 4" id="KW-0863">Zinc-finger</keyword>
<evidence type="ECO:0000256" key="1">
    <source>
        <dbReference type="ARBA" id="ARBA00022723"/>
    </source>
</evidence>
<dbReference type="PROSITE" id="PS50089">
    <property type="entry name" value="ZF_RING_2"/>
    <property type="match status" value="1"/>
</dbReference>
<dbReference type="GO" id="GO:0043161">
    <property type="term" value="P:proteasome-mediated ubiquitin-dependent protein catabolic process"/>
    <property type="evidence" value="ECO:0007669"/>
    <property type="project" value="TreeGrafter"/>
</dbReference>
<sequence>MNYFHFFIYTLLTFISLYMSFLNFKSFSHYIQNKWNILLIWNFEFYIIRLINKFFNYIFLGNILAVELQKAKEELIHQMMNLLILIFLITTLNIKEAICWVCIFTPLIYESVRIKIIKERIYLFNNFKMEHKKRIKLLSYSFFTLIECVFILRIIFSFFYNLKSAVKVIILFEPIIICINCIFLIIISSYHYFNSKIFYEKPTYFYFLLSLNNIISNLIQMFEYIYMWFFYGSFLNFIDLFLLLKLKNCLVCLKNNYKSTKNCFINEKLFNNYFKNEDKKYLKLNNIICIICRDYNYHINYKKLACGHCFHISCLYLLFEYDKSFLCPVCRREIKYELEDFEKNDDNLNSNSLNCNIDNKNKEDDINENKNQTEHSFNNNIYENSSDSYNSNNGNKKNYQNKDINKINKSNSNHIEDSNNELCHLNYQNLKNKEIKKYLKNEYNKKIIKYDKLSIENVYVDESNEIYDFYNTKEKNDNDIIVYNYNNDIYMSYNNNINTVYNNKMYCNYIKNSNYSNASNIFSFSNPSYINNDNFPYISNIDSNITLLSEIKDIAKSNNFFRMDVMDKEYEKRIKNNLYLLKQVHVSFNNLLKSKNEYSFINIKRYYNTKHKYVHSGIESKIFNIKKCYLKKYLTINNSIKQNNIFSYKEHKIKNKKYELNNICEIQNCVINNKNDNSEKKNFNLLEHNQNYNSIKEEKIHESSECEKTNKFKLNRKFNIFKMFKNKDLTFINHMNSKKRNSKLNIYDFLKNLKDKIHNRSEINVNDKKKKNKIFFFKKRN</sequence>
<evidence type="ECO:0000313" key="9">
    <source>
        <dbReference type="Proteomes" id="UP000220158"/>
    </source>
</evidence>
<accession>A0A1J1H2M5</accession>
<evidence type="ECO:0000256" key="3">
    <source>
        <dbReference type="ARBA" id="ARBA00022833"/>
    </source>
</evidence>
<dbReference type="RefSeq" id="XP_028531808.1">
    <property type="nucleotide sequence ID" value="XM_028680297.1"/>
</dbReference>
<feature type="compositionally biased region" description="Low complexity" evidence="5">
    <location>
        <begin position="378"/>
        <end position="401"/>
    </location>
</feature>
<gene>
    <name evidence="8" type="ORF">PRELSG_0414900</name>
</gene>
<keyword evidence="9" id="KW-1185">Reference proteome</keyword>
<keyword evidence="1" id="KW-0479">Metal-binding</keyword>
<evidence type="ECO:0000256" key="2">
    <source>
        <dbReference type="ARBA" id="ARBA00022771"/>
    </source>
</evidence>
<evidence type="ECO:0000256" key="5">
    <source>
        <dbReference type="SAM" id="MobiDB-lite"/>
    </source>
</evidence>
<dbReference type="PANTHER" id="PTHR22763:SF183">
    <property type="entry name" value="RING-TYPE DOMAIN-CONTAINING PROTEIN"/>
    <property type="match status" value="1"/>
</dbReference>
<dbReference type="SUPFAM" id="SSF57850">
    <property type="entry name" value="RING/U-box"/>
    <property type="match status" value="1"/>
</dbReference>
<keyword evidence="6" id="KW-0472">Membrane</keyword>
<reference evidence="8 9" key="1">
    <citation type="submission" date="2015-04" db="EMBL/GenBank/DDBJ databases">
        <authorList>
            <consortium name="Pathogen Informatics"/>
        </authorList>
    </citation>
    <scope>NUCLEOTIDE SEQUENCE [LARGE SCALE GENOMIC DNA]</scope>
    <source>
        <strain evidence="8 9">SGS1</strain>
    </source>
</reference>
<feature type="region of interest" description="Disordered" evidence="5">
    <location>
        <begin position="363"/>
        <end position="401"/>
    </location>
</feature>
<feature type="transmembrane region" description="Helical" evidence="6">
    <location>
        <begin position="204"/>
        <end position="222"/>
    </location>
</feature>
<dbReference type="VEuPathDB" id="PlasmoDB:PRELSG_0414900"/>
<feature type="domain" description="RING-type" evidence="7">
    <location>
        <begin position="289"/>
        <end position="331"/>
    </location>
</feature>
<dbReference type="Gene3D" id="3.30.40.10">
    <property type="entry name" value="Zinc/RING finger domain, C3HC4 (zinc finger)"/>
    <property type="match status" value="1"/>
</dbReference>
<dbReference type="GO" id="GO:0012505">
    <property type="term" value="C:endomembrane system"/>
    <property type="evidence" value="ECO:0007669"/>
    <property type="project" value="TreeGrafter"/>
</dbReference>
<feature type="transmembrane region" description="Helical" evidence="6">
    <location>
        <begin position="137"/>
        <end position="162"/>
    </location>
</feature>
<evidence type="ECO:0000256" key="4">
    <source>
        <dbReference type="PROSITE-ProRule" id="PRU00175"/>
    </source>
</evidence>